<evidence type="ECO:0000313" key="2">
    <source>
        <dbReference type="EMBL" id="MED6125975.1"/>
    </source>
</evidence>
<gene>
    <name evidence="2" type="ORF">PIB30_073794</name>
</gene>
<dbReference type="InterPro" id="IPR053273">
    <property type="entry name" value="CST_Regulator"/>
</dbReference>
<proteinExistence type="predicted"/>
<evidence type="ECO:0000256" key="1">
    <source>
        <dbReference type="SAM" id="MobiDB-lite"/>
    </source>
</evidence>
<sequence>MAMDVKGIAWVGNVYQKFENMCLEMEEMMLEDTVKYMEDQMQVVGENVKKIYAGVVKDLLPLSLCDFDENDVPELLIDHHNDDGSFEMTSQGSEKITVKADAKEIEEDSRVTFDVDNAAIHDESCDANAVSEITSLTSDTRRCRTSSQACELSNEEQNHEANFSNPASAEVKSPASDALCCDDIENSSTEQIYNAPASVKLAEEKEMNMTCSSSSVLFGEADGFSLIRTTEADDYSHDTVVVSHPEAWSSDATMIDTVQQDDEQNLDETCVMVTRDELRLAPKSSGNLETNKKKRRQPFSLSKKSARKQEYKELMMWHGNNDEEKGDDVVKNSCPSSVEDHKKLQLPDISEPEWELL</sequence>
<comment type="caution">
    <text evidence="2">The sequence shown here is derived from an EMBL/GenBank/DDBJ whole genome shotgun (WGS) entry which is preliminary data.</text>
</comment>
<protein>
    <submittedName>
        <fullName evidence="2">Uncharacterized protein</fullName>
    </submittedName>
</protein>
<name>A0ABU6RPY2_9FABA</name>
<feature type="compositionally biased region" description="Basic and acidic residues" evidence="1">
    <location>
        <begin position="307"/>
        <end position="330"/>
    </location>
</feature>
<dbReference type="PANTHER" id="PTHR34659">
    <property type="entry name" value="BNAA05G11610D PROTEIN"/>
    <property type="match status" value="1"/>
</dbReference>
<dbReference type="Proteomes" id="UP001341840">
    <property type="component" value="Unassembled WGS sequence"/>
</dbReference>
<accession>A0ABU6RPY2</accession>
<keyword evidence="3" id="KW-1185">Reference proteome</keyword>
<reference evidence="2 3" key="1">
    <citation type="journal article" date="2023" name="Plants (Basel)">
        <title>Bridging the Gap: Combining Genomics and Transcriptomics Approaches to Understand Stylosanthes scabra, an Orphan Legume from the Brazilian Caatinga.</title>
        <authorList>
            <person name="Ferreira-Neto J.R.C."/>
            <person name="da Silva M.D."/>
            <person name="Binneck E."/>
            <person name="de Melo N.F."/>
            <person name="da Silva R.H."/>
            <person name="de Melo A.L.T.M."/>
            <person name="Pandolfi V."/>
            <person name="Bustamante F.O."/>
            <person name="Brasileiro-Vidal A.C."/>
            <person name="Benko-Iseppon A.M."/>
        </authorList>
    </citation>
    <scope>NUCLEOTIDE SEQUENCE [LARGE SCALE GENOMIC DNA]</scope>
    <source>
        <tissue evidence="2">Leaves</tissue>
    </source>
</reference>
<organism evidence="2 3">
    <name type="scientific">Stylosanthes scabra</name>
    <dbReference type="NCBI Taxonomy" id="79078"/>
    <lineage>
        <taxon>Eukaryota</taxon>
        <taxon>Viridiplantae</taxon>
        <taxon>Streptophyta</taxon>
        <taxon>Embryophyta</taxon>
        <taxon>Tracheophyta</taxon>
        <taxon>Spermatophyta</taxon>
        <taxon>Magnoliopsida</taxon>
        <taxon>eudicotyledons</taxon>
        <taxon>Gunneridae</taxon>
        <taxon>Pentapetalae</taxon>
        <taxon>rosids</taxon>
        <taxon>fabids</taxon>
        <taxon>Fabales</taxon>
        <taxon>Fabaceae</taxon>
        <taxon>Papilionoideae</taxon>
        <taxon>50 kb inversion clade</taxon>
        <taxon>dalbergioids sensu lato</taxon>
        <taxon>Dalbergieae</taxon>
        <taxon>Pterocarpus clade</taxon>
        <taxon>Stylosanthes</taxon>
    </lineage>
</organism>
<evidence type="ECO:0000313" key="3">
    <source>
        <dbReference type="Proteomes" id="UP001341840"/>
    </source>
</evidence>
<dbReference type="EMBL" id="JASCZI010031111">
    <property type="protein sequence ID" value="MED6125975.1"/>
    <property type="molecule type" value="Genomic_DNA"/>
</dbReference>
<feature type="region of interest" description="Disordered" evidence="1">
    <location>
        <begin position="282"/>
        <end position="357"/>
    </location>
</feature>
<dbReference type="PANTHER" id="PTHR34659:SF1">
    <property type="entry name" value="PROTEIN EGT2"/>
    <property type="match status" value="1"/>
</dbReference>